<evidence type="ECO:0000313" key="1">
    <source>
        <dbReference type="EMBL" id="PSL00380.1"/>
    </source>
</evidence>
<protein>
    <submittedName>
        <fullName evidence="1">Uncharacterized protein</fullName>
    </submittedName>
</protein>
<reference evidence="1 2" key="1">
    <citation type="submission" date="2018-03" db="EMBL/GenBank/DDBJ databases">
        <title>Genomic Encyclopedia of Archaeal and Bacterial Type Strains, Phase II (KMG-II): from individual species to whole genera.</title>
        <authorList>
            <person name="Goeker M."/>
        </authorList>
    </citation>
    <scope>NUCLEOTIDE SEQUENCE [LARGE SCALE GENOMIC DNA]</scope>
    <source>
        <strain evidence="1 2">DSM 45211</strain>
    </source>
</reference>
<dbReference type="EMBL" id="PYGE01000016">
    <property type="protein sequence ID" value="PSL00380.1"/>
    <property type="molecule type" value="Genomic_DNA"/>
</dbReference>
<evidence type="ECO:0000313" key="2">
    <source>
        <dbReference type="Proteomes" id="UP000243528"/>
    </source>
</evidence>
<keyword evidence="2" id="KW-1185">Reference proteome</keyword>
<proteinExistence type="predicted"/>
<name>A0A2P8DT37_9ACTN</name>
<gene>
    <name evidence="1" type="ORF">CLV30_11640</name>
</gene>
<comment type="caution">
    <text evidence="1">The sequence shown here is derived from an EMBL/GenBank/DDBJ whole genome shotgun (WGS) entry which is preliminary data.</text>
</comment>
<organism evidence="1 2">
    <name type="scientific">Haloactinopolyspora alba</name>
    <dbReference type="NCBI Taxonomy" id="648780"/>
    <lineage>
        <taxon>Bacteria</taxon>
        <taxon>Bacillati</taxon>
        <taxon>Actinomycetota</taxon>
        <taxon>Actinomycetes</taxon>
        <taxon>Jiangellales</taxon>
        <taxon>Jiangellaceae</taxon>
        <taxon>Haloactinopolyspora</taxon>
    </lineage>
</organism>
<accession>A0A2P8DT37</accession>
<sequence>MTDRFGDAVAGDTGAGDRLVHWLARACAARTVGSAPPLHTLAVSARLGGSGWAMNEHVTRRGLSVR</sequence>
<dbReference type="Proteomes" id="UP000243528">
    <property type="component" value="Unassembled WGS sequence"/>
</dbReference>
<dbReference type="AlphaFoldDB" id="A0A2P8DT37"/>